<gene>
    <name evidence="2" type="ORF">H7B90_08575</name>
</gene>
<dbReference type="RefSeq" id="WP_185135440.1">
    <property type="nucleotide sequence ID" value="NZ_BORM01000007.1"/>
</dbReference>
<feature type="transmembrane region" description="Helical" evidence="1">
    <location>
        <begin position="6"/>
        <end position="25"/>
    </location>
</feature>
<accession>A0A841TUV5</accession>
<evidence type="ECO:0000313" key="2">
    <source>
        <dbReference type="EMBL" id="MBB6691449.1"/>
    </source>
</evidence>
<comment type="caution">
    <text evidence="2">The sequence shown here is derived from an EMBL/GenBank/DDBJ whole genome shotgun (WGS) entry which is preliminary data.</text>
</comment>
<protein>
    <submittedName>
        <fullName evidence="2">Uncharacterized protein</fullName>
    </submittedName>
</protein>
<dbReference type="AlphaFoldDB" id="A0A841TUV5"/>
<evidence type="ECO:0000313" key="3">
    <source>
        <dbReference type="Proteomes" id="UP000553776"/>
    </source>
</evidence>
<reference evidence="2 3" key="1">
    <citation type="submission" date="2020-08" db="EMBL/GenBank/DDBJ databases">
        <title>Cohnella phylogeny.</title>
        <authorList>
            <person name="Dunlap C."/>
        </authorList>
    </citation>
    <scope>NUCLEOTIDE SEQUENCE [LARGE SCALE GENOMIC DNA]</scope>
    <source>
        <strain evidence="2 3">DSM 25239</strain>
    </source>
</reference>
<evidence type="ECO:0000256" key="1">
    <source>
        <dbReference type="SAM" id="Phobius"/>
    </source>
</evidence>
<keyword evidence="1" id="KW-1133">Transmembrane helix</keyword>
<organism evidence="2 3">
    <name type="scientific">Cohnella xylanilytica</name>
    <dbReference type="NCBI Taxonomy" id="557555"/>
    <lineage>
        <taxon>Bacteria</taxon>
        <taxon>Bacillati</taxon>
        <taxon>Bacillota</taxon>
        <taxon>Bacilli</taxon>
        <taxon>Bacillales</taxon>
        <taxon>Paenibacillaceae</taxon>
        <taxon>Cohnella</taxon>
    </lineage>
</organism>
<dbReference type="Proteomes" id="UP000553776">
    <property type="component" value="Unassembled WGS sequence"/>
</dbReference>
<proteinExistence type="predicted"/>
<keyword evidence="3" id="KW-1185">Reference proteome</keyword>
<dbReference type="EMBL" id="JACJVR010000029">
    <property type="protein sequence ID" value="MBB6691449.1"/>
    <property type="molecule type" value="Genomic_DNA"/>
</dbReference>
<keyword evidence="1" id="KW-0812">Transmembrane</keyword>
<sequence>MRQASAIGLIILIAIAVGISFYGLWRGEHRDEIENGRRYGFPVPNGATEIRVYDSDGREVTPPQLRDPRTVAEILDKLKQAPRSYFGDPEPMGALYEVRFLGGSEPSAFQLNDLRPGPSSLGGKIYPRNPGRDEVWQLPSNVISLLVDTAEPAGLTA</sequence>
<name>A0A841TUV5_9BACL</name>
<keyword evidence="1" id="KW-0472">Membrane</keyword>